<dbReference type="Pfam" id="PF01136">
    <property type="entry name" value="Peptidase_U32"/>
    <property type="match status" value="1"/>
</dbReference>
<evidence type="ECO:0000313" key="5">
    <source>
        <dbReference type="EMBL" id="MBR0575543.1"/>
    </source>
</evidence>
<dbReference type="PANTHER" id="PTHR30217">
    <property type="entry name" value="PEPTIDASE U32 FAMILY"/>
    <property type="match status" value="1"/>
</dbReference>
<reference evidence="5" key="1">
    <citation type="submission" date="2021-04" db="EMBL/GenBank/DDBJ databases">
        <title>Proteiniclasticum sedimins sp. nov., an obligate anaerobic bacterium isolated from anaerobic sludge.</title>
        <authorList>
            <person name="Liu J."/>
        </authorList>
    </citation>
    <scope>NUCLEOTIDE SEQUENCE</scope>
    <source>
        <strain evidence="5">BAD-10</strain>
    </source>
</reference>
<dbReference type="InterPro" id="IPR051454">
    <property type="entry name" value="RNA/ubiquinone_mod_enzymes"/>
</dbReference>
<dbReference type="EMBL" id="JAGSCS010000003">
    <property type="protein sequence ID" value="MBR0575543.1"/>
    <property type="molecule type" value="Genomic_DNA"/>
</dbReference>
<gene>
    <name evidence="5" type="ORF">KCG48_04220</name>
</gene>
<dbReference type="RefSeq" id="WP_211800058.1">
    <property type="nucleotide sequence ID" value="NZ_JAGSCS010000003.1"/>
</dbReference>
<dbReference type="PROSITE" id="PS01276">
    <property type="entry name" value="PEPTIDASE_U32"/>
    <property type="match status" value="1"/>
</dbReference>
<evidence type="ECO:0000259" key="4">
    <source>
        <dbReference type="Pfam" id="PF16325"/>
    </source>
</evidence>
<dbReference type="AlphaFoldDB" id="A0A941CPR5"/>
<dbReference type="Pfam" id="PF16325">
    <property type="entry name" value="Peptidase_U32_C"/>
    <property type="match status" value="1"/>
</dbReference>
<dbReference type="InterPro" id="IPR001539">
    <property type="entry name" value="Peptidase_U32"/>
</dbReference>
<sequence>MKRNIPELLAPAGNLSKLKTAIDYGADAVFLGGARLNLRAFSDNFTDEEMKEGLAYAHDRGRKVYVTLNVFPHESDMKGLEEYLLGLEELGVDALIVSDPGIIMTAREVVPAMELHLSTQANNVNSRSAIFWHKMGVSRIILARELSLKEIKAIKENIPEELELEAFVHGSMCMAYSGRCLLSNYMTGRDANRGACAQPCRYKYYLMEEKRPGEYMEVMEDDKGTYIMNSKDLCMIDHIEDLVESGLSSLKIEGRMKSEFYVAAIVKAYRQALDHYAENPDTYTLDPRWKELLSMVSHREYETGFYYGRKKNEVYGSSSYIRTHDLIAYVTEDLGNGRYLIAQKNRVFPGQKIKILRPQGDIMETTLGEFRDDEGNEIAVANKAAMNFTATSTVPLLPNDILIAEKEDGL</sequence>
<evidence type="ECO:0000256" key="1">
    <source>
        <dbReference type="ARBA" id="ARBA00022670"/>
    </source>
</evidence>
<evidence type="ECO:0000313" key="6">
    <source>
        <dbReference type="Proteomes" id="UP000675379"/>
    </source>
</evidence>
<organism evidence="5 6">
    <name type="scientific">Proteiniclasticum sediminis</name>
    <dbReference type="NCBI Taxonomy" id="2804028"/>
    <lineage>
        <taxon>Bacteria</taxon>
        <taxon>Bacillati</taxon>
        <taxon>Bacillota</taxon>
        <taxon>Clostridia</taxon>
        <taxon>Eubacteriales</taxon>
        <taxon>Clostridiaceae</taxon>
        <taxon>Proteiniclasticum</taxon>
    </lineage>
</organism>
<comment type="caution">
    <text evidence="5">The sequence shown here is derived from an EMBL/GenBank/DDBJ whole genome shotgun (WGS) entry which is preliminary data.</text>
</comment>
<dbReference type="PANTHER" id="PTHR30217:SF6">
    <property type="entry name" value="TRNA HYDROXYLATION PROTEIN P"/>
    <property type="match status" value="1"/>
</dbReference>
<dbReference type="Proteomes" id="UP000675379">
    <property type="component" value="Unassembled WGS sequence"/>
</dbReference>
<accession>A0A941CPR5</accession>
<dbReference type="GO" id="GO:0006508">
    <property type="term" value="P:proteolysis"/>
    <property type="evidence" value="ECO:0007669"/>
    <property type="project" value="UniProtKB-KW"/>
</dbReference>
<comment type="similarity">
    <text evidence="3">Belongs to the peptidase U32 family.</text>
</comment>
<keyword evidence="6" id="KW-1185">Reference proteome</keyword>
<protein>
    <submittedName>
        <fullName evidence="5">U32 family peptidase</fullName>
    </submittedName>
</protein>
<evidence type="ECO:0000256" key="3">
    <source>
        <dbReference type="ARBA" id="ARBA00038374"/>
    </source>
</evidence>
<dbReference type="InterPro" id="IPR032525">
    <property type="entry name" value="Peptidase_U32_C"/>
</dbReference>
<dbReference type="Gene3D" id="2.40.30.10">
    <property type="entry name" value="Translation factors"/>
    <property type="match status" value="1"/>
</dbReference>
<name>A0A941CPR5_9CLOT</name>
<evidence type="ECO:0000256" key="2">
    <source>
        <dbReference type="ARBA" id="ARBA00022801"/>
    </source>
</evidence>
<feature type="domain" description="Peptidase family U32 C-terminal" evidence="4">
    <location>
        <begin position="322"/>
        <end position="402"/>
    </location>
</feature>
<keyword evidence="1" id="KW-0645">Protease</keyword>
<proteinExistence type="inferred from homology"/>
<dbReference type="GO" id="GO:0008233">
    <property type="term" value="F:peptidase activity"/>
    <property type="evidence" value="ECO:0007669"/>
    <property type="project" value="UniProtKB-KW"/>
</dbReference>
<keyword evidence="2" id="KW-0378">Hydrolase</keyword>